<dbReference type="PANTHER" id="PTHR36117:SF3">
    <property type="entry name" value="4-HYDROXYPHENYLACETATE 3-MONOOXYGENASE-RELATED"/>
    <property type="match status" value="1"/>
</dbReference>
<dbReference type="SUPFAM" id="SSF47203">
    <property type="entry name" value="Acyl-CoA dehydrogenase C-terminal domain-like"/>
    <property type="match status" value="1"/>
</dbReference>
<evidence type="ECO:0000313" key="7">
    <source>
        <dbReference type="EMBL" id="RVT92089.1"/>
    </source>
</evidence>
<gene>
    <name evidence="7" type="ORF">EOD42_19805</name>
</gene>
<organism evidence="7 8">
    <name type="scientific">Rhodovarius crocodyli</name>
    <dbReference type="NCBI Taxonomy" id="1979269"/>
    <lineage>
        <taxon>Bacteria</taxon>
        <taxon>Pseudomonadati</taxon>
        <taxon>Pseudomonadota</taxon>
        <taxon>Alphaproteobacteria</taxon>
        <taxon>Acetobacterales</taxon>
        <taxon>Roseomonadaceae</taxon>
        <taxon>Rhodovarius</taxon>
    </lineage>
</organism>
<evidence type="ECO:0000256" key="4">
    <source>
        <dbReference type="PIRSR" id="PIRSR000331-2"/>
    </source>
</evidence>
<feature type="domain" description="HpaB/PvcC/4-BUDH N-terminal" evidence="6">
    <location>
        <begin position="5"/>
        <end position="272"/>
    </location>
</feature>
<dbReference type="SUPFAM" id="SSF56645">
    <property type="entry name" value="Acyl-CoA dehydrogenase NM domain-like"/>
    <property type="match status" value="1"/>
</dbReference>
<name>A0A437M314_9PROT</name>
<keyword evidence="3" id="KW-0560">Oxidoreductase</keyword>
<dbReference type="InterPro" id="IPR024719">
    <property type="entry name" value="HpaB/PvcC/4-BUDH_C"/>
</dbReference>
<dbReference type="Proteomes" id="UP000282957">
    <property type="component" value="Unassembled WGS sequence"/>
</dbReference>
<keyword evidence="8" id="KW-1185">Reference proteome</keyword>
<proteinExistence type="predicted"/>
<protein>
    <submittedName>
        <fullName evidence="7">4-hydroxyphenylacetate 3-monooxygenase</fullName>
    </submittedName>
</protein>
<evidence type="ECO:0000256" key="1">
    <source>
        <dbReference type="ARBA" id="ARBA00022630"/>
    </source>
</evidence>
<dbReference type="InterPro" id="IPR024674">
    <property type="entry name" value="HpaB/PvcC/4-BUDH_N"/>
</dbReference>
<dbReference type="GO" id="GO:0004497">
    <property type="term" value="F:monooxygenase activity"/>
    <property type="evidence" value="ECO:0007669"/>
    <property type="project" value="UniProtKB-KW"/>
</dbReference>
<keyword evidence="1" id="KW-0285">Flavoprotein</keyword>
<evidence type="ECO:0000256" key="3">
    <source>
        <dbReference type="ARBA" id="ARBA00023002"/>
    </source>
</evidence>
<keyword evidence="2 4" id="KW-0274">FAD</keyword>
<dbReference type="Gene3D" id="1.20.140.10">
    <property type="entry name" value="Butyryl-CoA Dehydrogenase, subunit A, domain 3"/>
    <property type="match status" value="1"/>
</dbReference>
<dbReference type="PIRSF" id="PIRSF000331">
    <property type="entry name" value="HpaA_HpaB"/>
    <property type="match status" value="1"/>
</dbReference>
<dbReference type="Gene3D" id="2.40.110.10">
    <property type="entry name" value="Butyryl-CoA Dehydrogenase, subunit A, domain 2"/>
    <property type="match status" value="1"/>
</dbReference>
<feature type="domain" description="HpaB/PvcC/4-BUDH C-terminal" evidence="5">
    <location>
        <begin position="284"/>
        <end position="478"/>
    </location>
</feature>
<evidence type="ECO:0000313" key="8">
    <source>
        <dbReference type="Proteomes" id="UP000282957"/>
    </source>
</evidence>
<dbReference type="InterPro" id="IPR004925">
    <property type="entry name" value="HpaB/PvcC/4-BUDH"/>
</dbReference>
<keyword evidence="7" id="KW-0503">Monooxygenase</keyword>
<accession>A0A437M314</accession>
<dbReference type="Pfam" id="PF11794">
    <property type="entry name" value="HpaB_N"/>
    <property type="match status" value="1"/>
</dbReference>
<dbReference type="InterPro" id="IPR009100">
    <property type="entry name" value="AcylCoA_DH/oxidase_NM_dom_sf"/>
</dbReference>
<evidence type="ECO:0000259" key="5">
    <source>
        <dbReference type="Pfam" id="PF03241"/>
    </source>
</evidence>
<dbReference type="InterPro" id="IPR036250">
    <property type="entry name" value="AcylCo_DH-like_C"/>
</dbReference>
<comment type="caution">
    <text evidence="7">The sequence shown here is derived from an EMBL/GenBank/DDBJ whole genome shotgun (WGS) entry which is preliminary data.</text>
</comment>
<dbReference type="GO" id="GO:0016627">
    <property type="term" value="F:oxidoreductase activity, acting on the CH-CH group of donors"/>
    <property type="evidence" value="ECO:0007669"/>
    <property type="project" value="InterPro"/>
</dbReference>
<dbReference type="OrthoDB" id="7233724at2"/>
<evidence type="ECO:0000256" key="2">
    <source>
        <dbReference type="ARBA" id="ARBA00022827"/>
    </source>
</evidence>
<dbReference type="InterPro" id="IPR046373">
    <property type="entry name" value="Acyl-CoA_Oxase/DH_mid-dom_sf"/>
</dbReference>
<sequence>MVKNGTEHLRSVRDGRAVYLDGKLVGDVSLAPAYRNAVASAAMLYDHQAAPANIERMTFELEPGRRVNRAWQHPRSYEEMVERRKALVEWAELTCGFLGRSPDHVASSVSAQYMGIQVLEDYDPRRAKAFRGWYEDARRNDIFLTYVINNVQGDRSKAFGDQGAGAEDMVARIVDEDSAGITIRGAKLFATSAIMANEIFVGSGQPLKPGEEHLAFSCALPMNAKGMKMLSRKSFEAHALSEYDNPLSYRFDENDALIFFDDVKVPWERVFIHRNTDMCRAQLHDNFAHVYQNYQAQIRLSVKLRFLVGLAHGVARTIGTVNFPAVREQLGKLASLAAIIEGMVYGMEAAGQLVNGYWMPNKHLLYAAQVQSQETYPQIVAAIRDLAGGAMLMLPSSVEDFANQDLARLISLTQISPAMSGEERVKLLKLCWDAVGSEFASRHLQYEMFYAGGQYVTRGHSYRTYDWKGADALGQRLMDGYGLEVKAPGQAA</sequence>
<evidence type="ECO:0000259" key="6">
    <source>
        <dbReference type="Pfam" id="PF11794"/>
    </source>
</evidence>
<reference evidence="7 8" key="1">
    <citation type="submission" date="2019-01" db="EMBL/GenBank/DDBJ databases">
        <authorList>
            <person name="Chen W.-M."/>
        </authorList>
    </citation>
    <scope>NUCLEOTIDE SEQUENCE [LARGE SCALE GENOMIC DNA]</scope>
    <source>
        <strain evidence="7 8">CCP-6</strain>
    </source>
</reference>
<dbReference type="AlphaFoldDB" id="A0A437M314"/>
<dbReference type="EMBL" id="SACL01000008">
    <property type="protein sequence ID" value="RVT92089.1"/>
    <property type="molecule type" value="Genomic_DNA"/>
</dbReference>
<feature type="binding site" evidence="4">
    <location>
        <begin position="152"/>
        <end position="155"/>
    </location>
    <ligand>
        <name>FAD</name>
        <dbReference type="ChEBI" id="CHEBI:57692"/>
    </ligand>
</feature>
<dbReference type="Pfam" id="PF03241">
    <property type="entry name" value="HpaB"/>
    <property type="match status" value="1"/>
</dbReference>
<feature type="binding site" evidence="4">
    <location>
        <position position="191"/>
    </location>
    <ligand>
        <name>FAD</name>
        <dbReference type="ChEBI" id="CHEBI:57692"/>
    </ligand>
</feature>
<dbReference type="Gene3D" id="1.10.3140.10">
    <property type="entry name" value="4-hydroxybutyryl-coa dehydratase, domain 1"/>
    <property type="match status" value="1"/>
</dbReference>
<dbReference type="PANTHER" id="PTHR36117">
    <property type="entry name" value="4-HYDROXYPHENYLACETATE 3-MONOOXYGENASE-RELATED"/>
    <property type="match status" value="1"/>
</dbReference>